<comment type="caution">
    <text evidence="10">The sequence shown here is derived from an EMBL/GenBank/DDBJ whole genome shotgun (WGS) entry which is preliminary data.</text>
</comment>
<keyword evidence="11" id="KW-1185">Reference proteome</keyword>
<evidence type="ECO:0000313" key="10">
    <source>
        <dbReference type="EMBL" id="KCZ50570.1"/>
    </source>
</evidence>
<dbReference type="EMBL" id="AWFF01000109">
    <property type="protein sequence ID" value="KCZ50570.1"/>
    <property type="molecule type" value="Genomic_DNA"/>
</dbReference>
<dbReference type="GO" id="GO:0045454">
    <property type="term" value="P:cell redox homeostasis"/>
    <property type="evidence" value="ECO:0007669"/>
    <property type="project" value="TreeGrafter"/>
</dbReference>
<dbReference type="PANTHER" id="PTHR32234:SF3">
    <property type="entry name" value="SUPPRESSION OF COPPER SENSITIVITY PROTEIN"/>
    <property type="match status" value="1"/>
</dbReference>
<dbReference type="PROSITE" id="PS00194">
    <property type="entry name" value="THIOREDOXIN_1"/>
    <property type="match status" value="1"/>
</dbReference>
<evidence type="ECO:0000256" key="4">
    <source>
        <dbReference type="ARBA" id="ARBA00022748"/>
    </source>
</evidence>
<dbReference type="PROSITE" id="PS51352">
    <property type="entry name" value="THIOREDOXIN_2"/>
    <property type="match status" value="1"/>
</dbReference>
<feature type="transmembrane region" description="Helical" evidence="8">
    <location>
        <begin position="312"/>
        <end position="340"/>
    </location>
</feature>
<evidence type="ECO:0000256" key="3">
    <source>
        <dbReference type="ARBA" id="ARBA00022692"/>
    </source>
</evidence>
<dbReference type="AlphaFoldDB" id="A0A062U328"/>
<dbReference type="InterPro" id="IPR035671">
    <property type="entry name" value="DsbD_gamma"/>
</dbReference>
<dbReference type="GO" id="GO:0005886">
    <property type="term" value="C:plasma membrane"/>
    <property type="evidence" value="ECO:0007669"/>
    <property type="project" value="UniProtKB-SubCell"/>
</dbReference>
<dbReference type="InterPro" id="IPR036249">
    <property type="entry name" value="Thioredoxin-like_sf"/>
</dbReference>
<feature type="transmembrane region" description="Helical" evidence="8">
    <location>
        <begin position="402"/>
        <end position="421"/>
    </location>
</feature>
<evidence type="ECO:0000256" key="2">
    <source>
        <dbReference type="ARBA" id="ARBA00022475"/>
    </source>
</evidence>
<dbReference type="Proteomes" id="UP000027037">
    <property type="component" value="Unassembled WGS sequence"/>
</dbReference>
<keyword evidence="4" id="KW-0201">Cytochrome c-type biogenesis</keyword>
<keyword evidence="7" id="KW-0676">Redox-active center</keyword>
<dbReference type="PANTHER" id="PTHR32234">
    <property type="entry name" value="THIOL:DISULFIDE INTERCHANGE PROTEIN DSBD"/>
    <property type="match status" value="1"/>
</dbReference>
<gene>
    <name evidence="10" type="ORF">HY29_07340</name>
</gene>
<evidence type="ECO:0000256" key="8">
    <source>
        <dbReference type="SAM" id="Phobius"/>
    </source>
</evidence>
<evidence type="ECO:0000259" key="9">
    <source>
        <dbReference type="PROSITE" id="PS51352"/>
    </source>
</evidence>
<evidence type="ECO:0000256" key="1">
    <source>
        <dbReference type="ARBA" id="ARBA00004651"/>
    </source>
</evidence>
<reference evidence="10 11" key="1">
    <citation type="journal article" date="2014" name="Antonie Van Leeuwenhoek">
        <title>Hyphomonas beringensis sp. nov. and Hyphomonas chukchiensis sp. nov., isolated from surface seawater of the Bering Sea and Chukchi Sea.</title>
        <authorList>
            <person name="Li C."/>
            <person name="Lai Q."/>
            <person name="Li G."/>
            <person name="Dong C."/>
            <person name="Wang J."/>
            <person name="Liao Y."/>
            <person name="Shao Z."/>
        </authorList>
    </citation>
    <scope>NUCLEOTIDE SEQUENCE [LARGE SCALE GENOMIC DNA]</scope>
    <source>
        <strain evidence="10 11">25B14_1</strain>
    </source>
</reference>
<dbReference type="CDD" id="cd02953">
    <property type="entry name" value="DsbDgamma"/>
    <property type="match status" value="1"/>
</dbReference>
<feature type="transmembrane region" description="Helical" evidence="8">
    <location>
        <begin position="540"/>
        <end position="558"/>
    </location>
</feature>
<keyword evidence="5 8" id="KW-1133">Transmembrane helix</keyword>
<dbReference type="GO" id="GO:0017004">
    <property type="term" value="P:cytochrome complex assembly"/>
    <property type="evidence" value="ECO:0007669"/>
    <property type="project" value="UniProtKB-KW"/>
</dbReference>
<dbReference type="SUPFAM" id="SSF52833">
    <property type="entry name" value="Thioredoxin-like"/>
    <property type="match status" value="1"/>
</dbReference>
<keyword evidence="3 8" id="KW-0812">Transmembrane</keyword>
<dbReference type="PATRIC" id="fig|1280946.3.peg.3570"/>
<feature type="transmembrane region" description="Helical" evidence="8">
    <location>
        <begin position="565"/>
        <end position="583"/>
    </location>
</feature>
<feature type="domain" description="Thioredoxin" evidence="9">
    <location>
        <begin position="574"/>
        <end position="715"/>
    </location>
</feature>
<feature type="transmembrane region" description="Helical" evidence="8">
    <location>
        <begin position="516"/>
        <end position="534"/>
    </location>
</feature>
<proteinExistence type="predicted"/>
<accession>A0A062U328</accession>
<name>A0A062U328_9PROT</name>
<dbReference type="InterPro" id="IPR013766">
    <property type="entry name" value="Thioredoxin_domain"/>
</dbReference>
<feature type="transmembrane region" description="Helical" evidence="8">
    <location>
        <begin position="361"/>
        <end position="382"/>
    </location>
</feature>
<dbReference type="eggNOG" id="COG4233">
    <property type="taxonomic scope" value="Bacteria"/>
</dbReference>
<dbReference type="Pfam" id="PF11412">
    <property type="entry name" value="DsbD_N"/>
    <property type="match status" value="1"/>
</dbReference>
<comment type="subcellular location">
    <subcellularLocation>
        <location evidence="1">Cell membrane</location>
        <topology evidence="1">Multi-pass membrane protein</topology>
    </subcellularLocation>
</comment>
<evidence type="ECO:0000256" key="6">
    <source>
        <dbReference type="ARBA" id="ARBA00023136"/>
    </source>
</evidence>
<organism evidence="10 11">
    <name type="scientific">Hyphomonas beringensis</name>
    <dbReference type="NCBI Taxonomy" id="1280946"/>
    <lineage>
        <taxon>Bacteria</taxon>
        <taxon>Pseudomonadati</taxon>
        <taxon>Pseudomonadota</taxon>
        <taxon>Alphaproteobacteria</taxon>
        <taxon>Hyphomonadales</taxon>
        <taxon>Hyphomonadaceae</taxon>
        <taxon>Hyphomonas</taxon>
    </lineage>
</organism>
<dbReference type="GO" id="GO:0015035">
    <property type="term" value="F:protein-disulfide reductase activity"/>
    <property type="evidence" value="ECO:0007669"/>
    <property type="project" value="TreeGrafter"/>
</dbReference>
<evidence type="ECO:0000313" key="11">
    <source>
        <dbReference type="Proteomes" id="UP000027037"/>
    </source>
</evidence>
<evidence type="ECO:0000256" key="7">
    <source>
        <dbReference type="ARBA" id="ARBA00023284"/>
    </source>
</evidence>
<sequence length="715" mass="75499">MVVKSEETPFPREGRSMLRALLTSLTLALLSVFPAARAEPVDGGHAMVELISERHAVLPGETFYVALKMDLEDGWHVYWRNAGDAGLPPRIDLLEGSTIPDGALGDFVWPIPHLLPVVEGEIMDYGYDERLVLPFPVTIPADAERTVRINLLADYLICEEICVPETAEVSLSLPVGVSEPDTKNGTLIGEWVAQAPLEYDGAARIDTSAAPWKLSLKSTSGFDPSSDIRFYPFGHEISHPADQPLSFGSDGATLELVPDADALDGTLDGVIVVETENGERTGYAFSAEQGEAFANTSGTPAKRSRAAGGSGAGLVGLIFAALLGGLILNLMPCVLPVLSIKAMGMVHAVASGHEGEVRSHGLWYTGGVLVSFAALALAIILIRQATGTATLGFQLQNGPTVAVLALVMFVIGLWLLGMFELGGSIQNTGSGLASRSGAMGAFFTGVLAAVVGAPCVGPFLGAALGAVLDKPAIAVMAVFLAMGFGLALPYLILSFVPGLSRLLPKPGRWMETLKQFFAFPMFLTAALLLWTLGAVSGPGAVAWAVAGATLIAFGIWLGKRSTRPLLKGLAAVALVAGLVYPAVHAADTAGQAAGGSSLYAEKYETEVWSPERVAELTAQGRPVFVDFTATWCATCQLNKMTTLKTSAVQTAFQEHDVAFLVADFTRKDPVIADELKRRQRAGVPMYLWYPAGSTEPQILPEILSKSLVIGLVSQD</sequence>
<dbReference type="STRING" id="1280946.HY29_07340"/>
<dbReference type="Pfam" id="PF02683">
    <property type="entry name" value="DsbD_TM"/>
    <property type="match status" value="1"/>
</dbReference>
<evidence type="ECO:0000256" key="5">
    <source>
        <dbReference type="ARBA" id="ARBA00022989"/>
    </source>
</evidence>
<dbReference type="Gene3D" id="3.40.30.10">
    <property type="entry name" value="Glutaredoxin"/>
    <property type="match status" value="1"/>
</dbReference>
<dbReference type="InterPro" id="IPR017937">
    <property type="entry name" value="Thioredoxin_CS"/>
</dbReference>
<feature type="transmembrane region" description="Helical" evidence="8">
    <location>
        <begin position="442"/>
        <end position="467"/>
    </location>
</feature>
<dbReference type="InterPro" id="IPR028250">
    <property type="entry name" value="DsbDN"/>
</dbReference>
<dbReference type="Pfam" id="PF13899">
    <property type="entry name" value="Thioredoxin_7"/>
    <property type="match status" value="1"/>
</dbReference>
<dbReference type="eggNOG" id="COG4232">
    <property type="taxonomic scope" value="Bacteria"/>
</dbReference>
<keyword evidence="2" id="KW-1003">Cell membrane</keyword>
<keyword evidence="6 8" id="KW-0472">Membrane</keyword>
<protein>
    <recommendedName>
        <fullName evidence="9">Thioredoxin domain-containing protein</fullName>
    </recommendedName>
</protein>
<dbReference type="InterPro" id="IPR003834">
    <property type="entry name" value="Cyt_c_assmbl_TM_dom"/>
</dbReference>
<feature type="transmembrane region" description="Helical" evidence="8">
    <location>
        <begin position="473"/>
        <end position="496"/>
    </location>
</feature>